<dbReference type="EMBL" id="JARKIF010000004">
    <property type="protein sequence ID" value="KAJ7642214.1"/>
    <property type="molecule type" value="Genomic_DNA"/>
</dbReference>
<gene>
    <name evidence="2" type="ORF">FB45DRAFT_902042</name>
</gene>
<dbReference type="Proteomes" id="UP001221142">
    <property type="component" value="Unassembled WGS sequence"/>
</dbReference>
<accession>A0AAD7FXE3</accession>
<protein>
    <recommendedName>
        <fullName evidence="4">Deuterolysin</fullName>
    </recommendedName>
</protein>
<evidence type="ECO:0000313" key="3">
    <source>
        <dbReference type="Proteomes" id="UP001221142"/>
    </source>
</evidence>
<organism evidence="2 3">
    <name type="scientific">Roridomyces roridus</name>
    <dbReference type="NCBI Taxonomy" id="1738132"/>
    <lineage>
        <taxon>Eukaryota</taxon>
        <taxon>Fungi</taxon>
        <taxon>Dikarya</taxon>
        <taxon>Basidiomycota</taxon>
        <taxon>Agaricomycotina</taxon>
        <taxon>Agaricomycetes</taxon>
        <taxon>Agaricomycetidae</taxon>
        <taxon>Agaricales</taxon>
        <taxon>Marasmiineae</taxon>
        <taxon>Mycenaceae</taxon>
        <taxon>Roridomyces</taxon>
    </lineage>
</organism>
<dbReference type="AlphaFoldDB" id="A0AAD7FXE3"/>
<feature type="chain" id="PRO_5042117400" description="Deuterolysin" evidence="1">
    <location>
        <begin position="21"/>
        <end position="338"/>
    </location>
</feature>
<sequence length="338" mass="36171">MRSYSRLLVCLTLLTGPAVASPLDARESPSIQEIPLPALTLPAQQPNFNSFDLTSALPPASILSAVTVPLPPSCSGYLGAPGTNSECLTTTGMSALSVQFEDCGTPFVVCRCADAQMSMDVALDRFSRVPVGLRRYASTIAVMATQTSANAYTLTTGETHFFGDCAMDTWIHELTHAYDFSGITSYASATSAWLDALSTDSCVPDTYSQTNAVEDFAQTSVLNVYMLIFGGNLPPGFQTACMSNQLAYVNSLPLFNTETLFGNTCDIVNSGPPARETEPPISLDPSRTFQTLPTADADLLPTSSRPHVQAATNSSRQPIPCFLTWITAVLPLLLVLWI</sequence>
<dbReference type="SUPFAM" id="SSF55486">
    <property type="entry name" value="Metalloproteases ('zincins'), catalytic domain"/>
    <property type="match status" value="1"/>
</dbReference>
<feature type="signal peptide" evidence="1">
    <location>
        <begin position="1"/>
        <end position="20"/>
    </location>
</feature>
<comment type="caution">
    <text evidence="2">The sequence shown here is derived from an EMBL/GenBank/DDBJ whole genome shotgun (WGS) entry which is preliminary data.</text>
</comment>
<evidence type="ECO:0000256" key="1">
    <source>
        <dbReference type="SAM" id="SignalP"/>
    </source>
</evidence>
<evidence type="ECO:0000313" key="2">
    <source>
        <dbReference type="EMBL" id="KAJ7642214.1"/>
    </source>
</evidence>
<proteinExistence type="predicted"/>
<keyword evidence="3" id="KW-1185">Reference proteome</keyword>
<reference evidence="2" key="1">
    <citation type="submission" date="2023-03" db="EMBL/GenBank/DDBJ databases">
        <title>Massive genome expansion in bonnet fungi (Mycena s.s.) driven by repeated elements and novel gene families across ecological guilds.</title>
        <authorList>
            <consortium name="Lawrence Berkeley National Laboratory"/>
            <person name="Harder C.B."/>
            <person name="Miyauchi S."/>
            <person name="Viragh M."/>
            <person name="Kuo A."/>
            <person name="Thoen E."/>
            <person name="Andreopoulos B."/>
            <person name="Lu D."/>
            <person name="Skrede I."/>
            <person name="Drula E."/>
            <person name="Henrissat B."/>
            <person name="Morin E."/>
            <person name="Kohler A."/>
            <person name="Barry K."/>
            <person name="LaButti K."/>
            <person name="Morin E."/>
            <person name="Salamov A."/>
            <person name="Lipzen A."/>
            <person name="Mereny Z."/>
            <person name="Hegedus B."/>
            <person name="Baldrian P."/>
            <person name="Stursova M."/>
            <person name="Weitz H."/>
            <person name="Taylor A."/>
            <person name="Grigoriev I.V."/>
            <person name="Nagy L.G."/>
            <person name="Martin F."/>
            <person name="Kauserud H."/>
        </authorList>
    </citation>
    <scope>NUCLEOTIDE SEQUENCE</scope>
    <source>
        <strain evidence="2">9284</strain>
    </source>
</reference>
<evidence type="ECO:0008006" key="4">
    <source>
        <dbReference type="Google" id="ProtNLM"/>
    </source>
</evidence>
<keyword evidence="1" id="KW-0732">Signal</keyword>
<name>A0AAD7FXE3_9AGAR</name>